<keyword evidence="2" id="KW-1185">Reference proteome</keyword>
<dbReference type="RefSeq" id="WP_040096213.1">
    <property type="nucleotide sequence ID" value="NZ_JWJD01000001.1"/>
</dbReference>
<evidence type="ECO:0008006" key="3">
    <source>
        <dbReference type="Google" id="ProtNLM"/>
    </source>
</evidence>
<dbReference type="Pfam" id="PF05742">
    <property type="entry name" value="TANGO2"/>
    <property type="match status" value="1"/>
</dbReference>
<evidence type="ECO:0000313" key="2">
    <source>
        <dbReference type="Proteomes" id="UP000035068"/>
    </source>
</evidence>
<dbReference type="InterPro" id="IPR008551">
    <property type="entry name" value="TANGO2"/>
</dbReference>
<accession>A0A0C2HL38</accession>
<dbReference type="PANTHER" id="PTHR17985:SF8">
    <property type="entry name" value="TRANSPORT AND GOLGI ORGANIZATION PROTEIN 2 HOMOLOG"/>
    <property type="match status" value="1"/>
</dbReference>
<reference evidence="1 2" key="1">
    <citation type="submission" date="2014-12" db="EMBL/GenBank/DDBJ databases">
        <title>Genomes of Geoalkalibacter ferrihydriticus and Geoalkalibacter subterraneus, two haloalkaliphilic metal-reducing members of the Geobacteraceae.</title>
        <authorList>
            <person name="Badalamenti J.P."/>
            <person name="Torres C.I."/>
            <person name="Krajmalnik-Brown R."/>
            <person name="Bond D.R."/>
        </authorList>
    </citation>
    <scope>NUCLEOTIDE SEQUENCE [LARGE SCALE GENOMIC DNA]</scope>
    <source>
        <strain evidence="1 2">DSM 17813</strain>
    </source>
</reference>
<dbReference type="PANTHER" id="PTHR17985">
    <property type="entry name" value="SER/THR-RICH PROTEIN T10 IN DGCR REGION"/>
    <property type="match status" value="1"/>
</dbReference>
<name>A0A0C2HL38_9BACT</name>
<dbReference type="EMBL" id="JWJD01000001">
    <property type="protein sequence ID" value="KIH77786.1"/>
    <property type="molecule type" value="Genomic_DNA"/>
</dbReference>
<proteinExistence type="predicted"/>
<comment type="caution">
    <text evidence="1">The sequence shown here is derived from an EMBL/GenBank/DDBJ whole genome shotgun (WGS) entry which is preliminary data.</text>
</comment>
<evidence type="ECO:0000313" key="1">
    <source>
        <dbReference type="EMBL" id="KIH77786.1"/>
    </source>
</evidence>
<gene>
    <name evidence="1" type="ORF">GFER_03845</name>
</gene>
<dbReference type="AlphaFoldDB" id="A0A0C2HL38"/>
<protein>
    <recommendedName>
        <fullName evidence="3">NRDE family protein</fullName>
    </recommendedName>
</protein>
<sequence length="255" mass="28493">MCLIVLAIDSRPDLPLILAANRDEFYRRPTAAAEFWDDDPQILAGRDLQAGGTWLGVTRAGRWAAVTNVRNPQDMKPGRRSRGRLVRDFLRGTLAPGCFLRKLAPEAASFPGFNLLLGSAAQAWYFSNRNSCAPRRLEEGIYGLSNARLDTPWPKVRGARADLEALLAAQRPPAAVDLFALLADERRPADHELPDTGVGLDWERTLGSRFIRSADYGTRCSTLLRLDRDGFLDFRERSFNAGRVVMEHGFSWHLS</sequence>
<dbReference type="Proteomes" id="UP000035068">
    <property type="component" value="Unassembled WGS sequence"/>
</dbReference>
<organism evidence="1 2">
    <name type="scientific">Geoalkalibacter ferrihydriticus DSM 17813</name>
    <dbReference type="NCBI Taxonomy" id="1121915"/>
    <lineage>
        <taxon>Bacteria</taxon>
        <taxon>Pseudomonadati</taxon>
        <taxon>Thermodesulfobacteriota</taxon>
        <taxon>Desulfuromonadia</taxon>
        <taxon>Desulfuromonadales</taxon>
        <taxon>Geoalkalibacteraceae</taxon>
        <taxon>Geoalkalibacter</taxon>
    </lineage>
</organism>